<dbReference type="SMART" id="SM00679">
    <property type="entry name" value="CTNS"/>
    <property type="match status" value="2"/>
</dbReference>
<keyword evidence="3 6" id="KW-1133">Transmembrane helix</keyword>
<evidence type="ECO:0000256" key="3">
    <source>
        <dbReference type="ARBA" id="ARBA00022989"/>
    </source>
</evidence>
<dbReference type="EMBL" id="GDKF01005155">
    <property type="protein sequence ID" value="JAT73467.1"/>
    <property type="molecule type" value="Transcribed_RNA"/>
</dbReference>
<feature type="transmembrane region" description="Helical" evidence="6">
    <location>
        <begin position="289"/>
        <end position="308"/>
    </location>
</feature>
<dbReference type="InterPro" id="IPR051415">
    <property type="entry name" value="LAAT-1"/>
</dbReference>
<evidence type="ECO:0008006" key="10">
    <source>
        <dbReference type="Google" id="ProtNLM"/>
    </source>
</evidence>
<dbReference type="Gene3D" id="1.20.1280.290">
    <property type="match status" value="2"/>
</dbReference>
<organism evidence="9">
    <name type="scientific">Auxenochlorella protothecoides</name>
    <name type="common">Green microalga</name>
    <name type="synonym">Chlorella protothecoides</name>
    <dbReference type="NCBI Taxonomy" id="3075"/>
    <lineage>
        <taxon>Eukaryota</taxon>
        <taxon>Viridiplantae</taxon>
        <taxon>Chlorophyta</taxon>
        <taxon>core chlorophytes</taxon>
        <taxon>Trebouxiophyceae</taxon>
        <taxon>Chlorellales</taxon>
        <taxon>Chlorellaceae</taxon>
        <taxon>Auxenochlorella</taxon>
    </lineage>
</organism>
<dbReference type="GO" id="GO:0098852">
    <property type="term" value="C:lytic vacuole membrane"/>
    <property type="evidence" value="ECO:0007669"/>
    <property type="project" value="UniProtKB-ARBA"/>
</dbReference>
<feature type="transmembrane region" description="Helical" evidence="6">
    <location>
        <begin position="224"/>
        <end position="247"/>
    </location>
</feature>
<evidence type="ECO:0000313" key="9">
    <source>
        <dbReference type="EMBL" id="JAT74645.1"/>
    </source>
</evidence>
<accession>A0A1D2A6S4</accession>
<feature type="transmembrane region" description="Helical" evidence="6">
    <location>
        <begin position="328"/>
        <end position="347"/>
    </location>
</feature>
<dbReference type="PANTHER" id="PTHR16201:SF34">
    <property type="entry name" value="LYSOSOMAL AMINO ACID TRANSPORTER 1"/>
    <property type="match status" value="1"/>
</dbReference>
<evidence type="ECO:0000256" key="4">
    <source>
        <dbReference type="ARBA" id="ARBA00023136"/>
    </source>
</evidence>
<gene>
    <name evidence="7" type="ORF">g.32225</name>
    <name evidence="9" type="ORF">g.32233</name>
    <name evidence="8" type="ORF">g.32245</name>
</gene>
<feature type="compositionally biased region" description="Low complexity" evidence="5">
    <location>
        <begin position="388"/>
        <end position="402"/>
    </location>
</feature>
<keyword evidence="4 6" id="KW-0472">Membrane</keyword>
<reference evidence="9" key="1">
    <citation type="submission" date="2015-08" db="EMBL/GenBank/DDBJ databases">
        <authorList>
            <person name="Babu N.S."/>
            <person name="Beckwith C.J."/>
            <person name="Beseler K.G."/>
            <person name="Brison A."/>
            <person name="Carone J.V."/>
            <person name="Caskin T.P."/>
            <person name="Diamond M."/>
            <person name="Durham M.E."/>
            <person name="Foxe J.M."/>
            <person name="Go M."/>
            <person name="Henderson B.A."/>
            <person name="Jones I.B."/>
            <person name="McGettigan J.A."/>
            <person name="Micheletti S.J."/>
            <person name="Nasrallah M.E."/>
            <person name="Ortiz D."/>
            <person name="Piller C.R."/>
            <person name="Privatt S.R."/>
            <person name="Schneider S.L."/>
            <person name="Sharp S."/>
            <person name="Smith T.C."/>
            <person name="Stanton J.D."/>
            <person name="Ullery H.E."/>
            <person name="Wilson R.J."/>
            <person name="Serrano M.G."/>
            <person name="Buck G."/>
            <person name="Lee V."/>
            <person name="Wang Y."/>
            <person name="Carvalho R."/>
            <person name="Voegtly L."/>
            <person name="Shi R."/>
            <person name="Duckworth R."/>
            <person name="Johnson A."/>
            <person name="Loviza R."/>
            <person name="Walstead R."/>
            <person name="Shah Z."/>
            <person name="Kiflezghi M."/>
            <person name="Wade K."/>
            <person name="Ball S.L."/>
            <person name="Bradley K.W."/>
            <person name="Asai D.J."/>
            <person name="Bowman C.A."/>
            <person name="Russell D.A."/>
            <person name="Pope W.H."/>
            <person name="Jacobs-Sera D."/>
            <person name="Hendrix R.W."/>
            <person name="Hatfull G.F."/>
        </authorList>
    </citation>
    <scope>NUCLEOTIDE SEQUENCE</scope>
</reference>
<dbReference type="InterPro" id="IPR006603">
    <property type="entry name" value="PQ-loop_rpt"/>
</dbReference>
<evidence type="ECO:0000256" key="2">
    <source>
        <dbReference type="ARBA" id="ARBA00022692"/>
    </source>
</evidence>
<proteinExistence type="predicted"/>
<sequence>MIIFLPDPRGRTCPPRAPGQCASDQHSITLHRIRIYAPQGIATVVALRAAHSALLPLCPGASPTGLPPQAGSMPPACHHGANPLIEHYFHDCIYTSRDMLGFGLGLASIAFWMVAQIPQLVANYRRQRADALSPWFLAEWLLGDTFNLLGCLLKGDQLPTVVFTAQYFICMDAILLMQYMYFRALQHRRERTFAHRARRRHHWRDEGEGLVGIPGSNRTRRARAAGAAAAAGGLTLAGVVACAPGTAVRPAVRPGGAAARRLLGGGSLAASRPGSTLRLATFLAQRLPLWARDLGVALGYGSCVLYLLSRVSQLYRNAVRRSAEGLALSMFFVAVGANLTYGASILVRAHDWPEVRGALPWLIGSLGTVALDVAILLQALAFRDGKPAAHAAPPRQSPAQAADGLHEPLLSVPENGPVHYQTQ</sequence>
<feature type="transmembrane region" description="Helical" evidence="6">
    <location>
        <begin position="359"/>
        <end position="382"/>
    </location>
</feature>
<feature type="transmembrane region" description="Helical" evidence="6">
    <location>
        <begin position="99"/>
        <end position="122"/>
    </location>
</feature>
<feature type="region of interest" description="Disordered" evidence="5">
    <location>
        <begin position="388"/>
        <end position="423"/>
    </location>
</feature>
<dbReference type="EMBL" id="GDKF01003977">
    <property type="protein sequence ID" value="JAT74645.1"/>
    <property type="molecule type" value="Transcribed_RNA"/>
</dbReference>
<dbReference type="PANTHER" id="PTHR16201">
    <property type="entry name" value="SEVEN TRANSMEMBRANE PROTEIN 1-RELATED"/>
    <property type="match status" value="1"/>
</dbReference>
<dbReference type="AlphaFoldDB" id="A0A1D2A6S4"/>
<keyword evidence="2 6" id="KW-0812">Transmembrane</keyword>
<evidence type="ECO:0000256" key="6">
    <source>
        <dbReference type="SAM" id="Phobius"/>
    </source>
</evidence>
<evidence type="ECO:0000313" key="7">
    <source>
        <dbReference type="EMBL" id="JAT70255.1"/>
    </source>
</evidence>
<evidence type="ECO:0000256" key="1">
    <source>
        <dbReference type="ARBA" id="ARBA00004141"/>
    </source>
</evidence>
<evidence type="ECO:0000256" key="5">
    <source>
        <dbReference type="SAM" id="MobiDB-lite"/>
    </source>
</evidence>
<dbReference type="FunFam" id="1.20.1280.290:FF:000009">
    <property type="entry name" value="PQ loop repeat family protein"/>
    <property type="match status" value="1"/>
</dbReference>
<feature type="transmembrane region" description="Helical" evidence="6">
    <location>
        <begin position="161"/>
        <end position="182"/>
    </location>
</feature>
<dbReference type="GO" id="GO:0015174">
    <property type="term" value="F:basic amino acid transmembrane transporter activity"/>
    <property type="evidence" value="ECO:0007669"/>
    <property type="project" value="TreeGrafter"/>
</dbReference>
<evidence type="ECO:0000313" key="8">
    <source>
        <dbReference type="EMBL" id="JAT73467.1"/>
    </source>
</evidence>
<comment type="subcellular location">
    <subcellularLocation>
        <location evidence="1">Membrane</location>
        <topology evidence="1">Multi-pass membrane protein</topology>
    </subcellularLocation>
</comment>
<name>A0A1D2A6S4_AUXPR</name>
<dbReference type="Pfam" id="PF04193">
    <property type="entry name" value="PQ-loop"/>
    <property type="match status" value="2"/>
</dbReference>
<dbReference type="EMBL" id="GDKF01008367">
    <property type="protein sequence ID" value="JAT70255.1"/>
    <property type="molecule type" value="Transcribed_RNA"/>
</dbReference>
<protein>
    <recommendedName>
        <fullName evidence="10">PQ-loop repeat-containing protein 2</fullName>
    </recommendedName>
</protein>